<evidence type="ECO:0000256" key="1">
    <source>
        <dbReference type="SAM" id="MobiDB-lite"/>
    </source>
</evidence>
<organism evidence="2 3">
    <name type="scientific">Stylosanthes scabra</name>
    <dbReference type="NCBI Taxonomy" id="79078"/>
    <lineage>
        <taxon>Eukaryota</taxon>
        <taxon>Viridiplantae</taxon>
        <taxon>Streptophyta</taxon>
        <taxon>Embryophyta</taxon>
        <taxon>Tracheophyta</taxon>
        <taxon>Spermatophyta</taxon>
        <taxon>Magnoliopsida</taxon>
        <taxon>eudicotyledons</taxon>
        <taxon>Gunneridae</taxon>
        <taxon>Pentapetalae</taxon>
        <taxon>rosids</taxon>
        <taxon>fabids</taxon>
        <taxon>Fabales</taxon>
        <taxon>Fabaceae</taxon>
        <taxon>Papilionoideae</taxon>
        <taxon>50 kb inversion clade</taxon>
        <taxon>dalbergioids sensu lato</taxon>
        <taxon>Dalbergieae</taxon>
        <taxon>Pterocarpus clade</taxon>
        <taxon>Stylosanthes</taxon>
    </lineage>
</organism>
<feature type="compositionally biased region" description="Acidic residues" evidence="1">
    <location>
        <begin position="153"/>
        <end position="163"/>
    </location>
</feature>
<dbReference type="EMBL" id="JASCZI010211450">
    <property type="protein sequence ID" value="MED6191496.1"/>
    <property type="molecule type" value="Genomic_DNA"/>
</dbReference>
<dbReference type="Proteomes" id="UP001341840">
    <property type="component" value="Unassembled WGS sequence"/>
</dbReference>
<keyword evidence="3" id="KW-1185">Reference proteome</keyword>
<feature type="region of interest" description="Disordered" evidence="1">
    <location>
        <begin position="153"/>
        <end position="172"/>
    </location>
</feature>
<evidence type="ECO:0000313" key="3">
    <source>
        <dbReference type="Proteomes" id="UP001341840"/>
    </source>
</evidence>
<accession>A0ABU6X176</accession>
<comment type="caution">
    <text evidence="2">The sequence shown here is derived from an EMBL/GenBank/DDBJ whole genome shotgun (WGS) entry which is preliminary data.</text>
</comment>
<evidence type="ECO:0000313" key="2">
    <source>
        <dbReference type="EMBL" id="MED6191496.1"/>
    </source>
</evidence>
<protein>
    <submittedName>
        <fullName evidence="2">Uncharacterized protein</fullName>
    </submittedName>
</protein>
<name>A0ABU6X176_9FABA</name>
<proteinExistence type="predicted"/>
<feature type="region of interest" description="Disordered" evidence="1">
    <location>
        <begin position="198"/>
        <end position="220"/>
    </location>
</feature>
<sequence>MQVLLMKARTTLSKDNENEGIGKRVVNEESFSVDQDHVNLDKLMELAAEIQSTTIGATLKNLLGAKDTTARAQIGEGRNLGMNENLKTNECITEEINPTDGREEDKKMQLTEEMGKEVAEDRKGKGIINVESGPVKLIKKYKPKPVAEYYVEMPEDSDEDEQKSDDKSQQGMELAIYMEDVLSFKRKKDDQNQMQVEEINELERAEATNSTRTKKMRSSNFCDMAEEAGLIKPYQEQ</sequence>
<reference evidence="2 3" key="1">
    <citation type="journal article" date="2023" name="Plants (Basel)">
        <title>Bridging the Gap: Combining Genomics and Transcriptomics Approaches to Understand Stylosanthes scabra, an Orphan Legume from the Brazilian Caatinga.</title>
        <authorList>
            <person name="Ferreira-Neto J.R.C."/>
            <person name="da Silva M.D."/>
            <person name="Binneck E."/>
            <person name="de Melo N.F."/>
            <person name="da Silva R.H."/>
            <person name="de Melo A.L.T.M."/>
            <person name="Pandolfi V."/>
            <person name="Bustamante F.O."/>
            <person name="Brasileiro-Vidal A.C."/>
            <person name="Benko-Iseppon A.M."/>
        </authorList>
    </citation>
    <scope>NUCLEOTIDE SEQUENCE [LARGE SCALE GENOMIC DNA]</scope>
    <source>
        <tissue evidence="2">Leaves</tissue>
    </source>
</reference>
<gene>
    <name evidence="2" type="ORF">PIB30_000594</name>
</gene>